<dbReference type="InterPro" id="IPR058775">
    <property type="entry name" value="DUF8054_M"/>
</dbReference>
<name>M0P8U6_9EURY</name>
<feature type="domain" description="DUF8054" evidence="3">
    <location>
        <begin position="10"/>
        <end position="88"/>
    </location>
</feature>
<accession>M0P8U6</accession>
<organism evidence="6 7">
    <name type="scientific">Halorubrum aidingense JCM 13560</name>
    <dbReference type="NCBI Taxonomy" id="1230454"/>
    <lineage>
        <taxon>Archaea</taxon>
        <taxon>Methanobacteriati</taxon>
        <taxon>Methanobacteriota</taxon>
        <taxon>Stenosarchaea group</taxon>
        <taxon>Halobacteria</taxon>
        <taxon>Halobacteriales</taxon>
        <taxon>Haloferacaceae</taxon>
        <taxon>Halorubrum</taxon>
    </lineage>
</organism>
<reference evidence="6 7" key="1">
    <citation type="journal article" date="2014" name="PLoS Genet.">
        <title>Phylogenetically driven sequencing of extremely halophilic archaea reveals strategies for static and dynamic osmo-response.</title>
        <authorList>
            <person name="Becker E.A."/>
            <person name="Seitzer P.M."/>
            <person name="Tritt A."/>
            <person name="Larsen D."/>
            <person name="Krusor M."/>
            <person name="Yao A.I."/>
            <person name="Wu D."/>
            <person name="Madern D."/>
            <person name="Eisen J.A."/>
            <person name="Darling A.E."/>
            <person name="Facciotti M.T."/>
        </authorList>
    </citation>
    <scope>NUCLEOTIDE SEQUENCE [LARGE SCALE GENOMIC DNA]</scope>
    <source>
        <strain evidence="6 7">JCM 13560</strain>
    </source>
</reference>
<evidence type="ECO:0000256" key="2">
    <source>
        <dbReference type="SAM" id="Phobius"/>
    </source>
</evidence>
<evidence type="ECO:0000259" key="5">
    <source>
        <dbReference type="Pfam" id="PF26238"/>
    </source>
</evidence>
<gene>
    <name evidence="6" type="ORF">C461_10463</name>
</gene>
<feature type="compositionally biased region" description="Basic and acidic residues" evidence="1">
    <location>
        <begin position="116"/>
        <end position="132"/>
    </location>
</feature>
<dbReference type="InterPro" id="IPR058675">
    <property type="entry name" value="DUF8054_C"/>
</dbReference>
<dbReference type="Pfam" id="PF26236">
    <property type="entry name" value="DUF8054_N"/>
    <property type="match status" value="1"/>
</dbReference>
<keyword evidence="2" id="KW-0812">Transmembrane</keyword>
<protein>
    <submittedName>
        <fullName evidence="6">Uncharacterized protein</fullName>
    </submittedName>
</protein>
<dbReference type="STRING" id="1230454.C461_10463"/>
<evidence type="ECO:0000256" key="1">
    <source>
        <dbReference type="SAM" id="MobiDB-lite"/>
    </source>
</evidence>
<dbReference type="OrthoDB" id="292134at2157"/>
<evidence type="ECO:0000313" key="6">
    <source>
        <dbReference type="EMBL" id="EMA66456.1"/>
    </source>
</evidence>
<dbReference type="AlphaFoldDB" id="M0P8U6"/>
<dbReference type="EMBL" id="AOJI01000026">
    <property type="protein sequence ID" value="EMA66456.1"/>
    <property type="molecule type" value="Genomic_DNA"/>
</dbReference>
<evidence type="ECO:0000259" key="3">
    <source>
        <dbReference type="Pfam" id="PF26236"/>
    </source>
</evidence>
<sequence>MGSRDSSLLDAFREPEYTGENRCVPCTAINVALAVALTAVSAVLGPVAALAVFTGSMASIYFRGYLVPGTPELTKRYLPEQVLALFGKAPGGPREGWEGGGPVTVTDETAAVTGDDPDRVGAGRVVTDRDTGASEAGSLNDGTGSGGAGSDEPEFETVKRIRDRRENAVDPVEFLLETGVVEPTDGTEELAFEETFADRVAAHVSSLERRDVDVETLATMFGVEPDQVSIEDRPYPAVTVRRRVRKWPGDGAFLSDVASHLALEDRTDRWLEVPAEQRLSILQSLRSFHTTCPVCGGEVAATADTVESCCLAHEVVAIRCVDCDEHLLELDPQAVATPGDDTGITP</sequence>
<evidence type="ECO:0000313" key="7">
    <source>
        <dbReference type="Proteomes" id="UP000011575"/>
    </source>
</evidence>
<keyword evidence="2" id="KW-0472">Membrane</keyword>
<feature type="transmembrane region" description="Helical" evidence="2">
    <location>
        <begin position="31"/>
        <end position="53"/>
    </location>
</feature>
<proteinExistence type="predicted"/>
<feature type="region of interest" description="Disordered" evidence="1">
    <location>
        <begin position="109"/>
        <end position="155"/>
    </location>
</feature>
<dbReference type="Pfam" id="PF26238">
    <property type="entry name" value="DUF8054_M"/>
    <property type="match status" value="1"/>
</dbReference>
<keyword evidence="2" id="KW-1133">Transmembrane helix</keyword>
<dbReference type="Pfam" id="PF26237">
    <property type="entry name" value="DUF8054_C"/>
    <property type="match status" value="1"/>
</dbReference>
<feature type="domain" description="DUF8054" evidence="5">
    <location>
        <begin position="170"/>
        <end position="287"/>
    </location>
</feature>
<dbReference type="RefSeq" id="WP_008001004.1">
    <property type="nucleotide sequence ID" value="NZ_AOJI01000026.1"/>
</dbReference>
<dbReference type="Proteomes" id="UP000011575">
    <property type="component" value="Unassembled WGS sequence"/>
</dbReference>
<dbReference type="InterPro" id="IPR058674">
    <property type="entry name" value="DUF8054_N"/>
</dbReference>
<comment type="caution">
    <text evidence="6">The sequence shown here is derived from an EMBL/GenBank/DDBJ whole genome shotgun (WGS) entry which is preliminary data.</text>
</comment>
<keyword evidence="7" id="KW-1185">Reference proteome</keyword>
<dbReference type="PATRIC" id="fig|1230454.4.peg.2107"/>
<feature type="domain" description="DUF8054" evidence="4">
    <location>
        <begin position="291"/>
        <end position="329"/>
    </location>
</feature>
<evidence type="ECO:0000259" key="4">
    <source>
        <dbReference type="Pfam" id="PF26237"/>
    </source>
</evidence>